<gene>
    <name evidence="1" type="ORF">O181_098391</name>
</gene>
<accession>A0A9Q3JBA5</accession>
<dbReference type="AlphaFoldDB" id="A0A9Q3JBA5"/>
<comment type="caution">
    <text evidence="1">The sequence shown here is derived from an EMBL/GenBank/DDBJ whole genome shotgun (WGS) entry which is preliminary data.</text>
</comment>
<dbReference type="Proteomes" id="UP000765509">
    <property type="component" value="Unassembled WGS sequence"/>
</dbReference>
<protein>
    <submittedName>
        <fullName evidence="1">Uncharacterized protein</fullName>
    </submittedName>
</protein>
<evidence type="ECO:0000313" key="1">
    <source>
        <dbReference type="EMBL" id="MBW0558676.1"/>
    </source>
</evidence>
<proteinExistence type="predicted"/>
<reference evidence="1" key="1">
    <citation type="submission" date="2021-03" db="EMBL/GenBank/DDBJ databases">
        <title>Draft genome sequence of rust myrtle Austropuccinia psidii MF-1, a brazilian biotype.</title>
        <authorList>
            <person name="Quecine M.C."/>
            <person name="Pachon D.M.R."/>
            <person name="Bonatelli M.L."/>
            <person name="Correr F.H."/>
            <person name="Franceschini L.M."/>
            <person name="Leite T.F."/>
            <person name="Margarido G.R.A."/>
            <person name="Almeida C.A."/>
            <person name="Ferrarezi J.A."/>
            <person name="Labate C.A."/>
        </authorList>
    </citation>
    <scope>NUCLEOTIDE SEQUENCE</scope>
    <source>
        <strain evidence="1">MF-1</strain>
    </source>
</reference>
<name>A0A9Q3JBA5_9BASI</name>
<organism evidence="1 2">
    <name type="scientific">Austropuccinia psidii MF-1</name>
    <dbReference type="NCBI Taxonomy" id="1389203"/>
    <lineage>
        <taxon>Eukaryota</taxon>
        <taxon>Fungi</taxon>
        <taxon>Dikarya</taxon>
        <taxon>Basidiomycota</taxon>
        <taxon>Pucciniomycotina</taxon>
        <taxon>Pucciniomycetes</taxon>
        <taxon>Pucciniales</taxon>
        <taxon>Sphaerophragmiaceae</taxon>
        <taxon>Austropuccinia</taxon>
    </lineage>
</organism>
<evidence type="ECO:0000313" key="2">
    <source>
        <dbReference type="Proteomes" id="UP000765509"/>
    </source>
</evidence>
<keyword evidence="2" id="KW-1185">Reference proteome</keyword>
<dbReference type="EMBL" id="AVOT02067010">
    <property type="protein sequence ID" value="MBW0558676.1"/>
    <property type="molecule type" value="Genomic_DNA"/>
</dbReference>
<sequence length="133" mass="15581">MFTEWCKVTNARFESISKTCDRIESKCQIKNDDLVDLAINQIDYQLTIMKTHVLKIVDNTNLFGIHLERSERERKKLKNEIIGHVDQIYCNYEQDSHIPRYSTPFTEEKLAVKESLTPSLGKNIIPERDIPKL</sequence>